<feature type="region of interest" description="Disordered" evidence="6">
    <location>
        <begin position="1"/>
        <end position="79"/>
    </location>
</feature>
<dbReference type="RefSeq" id="XP_033662396.1">
    <property type="nucleotide sequence ID" value="XM_033808938.1"/>
</dbReference>
<feature type="region of interest" description="Disordered" evidence="6">
    <location>
        <begin position="94"/>
        <end position="206"/>
    </location>
</feature>
<feature type="region of interest" description="Disordered" evidence="6">
    <location>
        <begin position="360"/>
        <end position="405"/>
    </location>
</feature>
<feature type="compositionally biased region" description="Polar residues" evidence="6">
    <location>
        <begin position="327"/>
        <end position="342"/>
    </location>
</feature>
<evidence type="ECO:0000259" key="7">
    <source>
        <dbReference type="Pfam" id="PF24106"/>
    </source>
</evidence>
<feature type="compositionally biased region" description="Polar residues" evidence="6">
    <location>
        <begin position="306"/>
        <end position="316"/>
    </location>
</feature>
<dbReference type="GO" id="GO:0000932">
    <property type="term" value="C:P-body"/>
    <property type="evidence" value="ECO:0007669"/>
    <property type="project" value="UniProtKB-SubCell"/>
</dbReference>
<evidence type="ECO:0000256" key="3">
    <source>
        <dbReference type="ARBA" id="ARBA00022490"/>
    </source>
</evidence>
<evidence type="ECO:0000256" key="1">
    <source>
        <dbReference type="ARBA" id="ARBA00004201"/>
    </source>
</evidence>
<dbReference type="SUPFAM" id="SSF50978">
    <property type="entry name" value="WD40 repeat-like"/>
    <property type="match status" value="1"/>
</dbReference>
<dbReference type="InterPro" id="IPR036322">
    <property type="entry name" value="WD40_repeat_dom_sf"/>
</dbReference>
<feature type="compositionally biased region" description="Basic and acidic residues" evidence="6">
    <location>
        <begin position="295"/>
        <end position="305"/>
    </location>
</feature>
<dbReference type="Proteomes" id="UP000799537">
    <property type="component" value="Unassembled WGS sequence"/>
</dbReference>
<feature type="compositionally biased region" description="Low complexity" evidence="6">
    <location>
        <begin position="148"/>
        <end position="161"/>
    </location>
</feature>
<feature type="compositionally biased region" description="Polar residues" evidence="6">
    <location>
        <begin position="94"/>
        <end position="116"/>
    </location>
</feature>
<dbReference type="InterPro" id="IPR015943">
    <property type="entry name" value="WD40/YVTN_repeat-like_dom_sf"/>
</dbReference>
<feature type="compositionally biased region" description="Polar residues" evidence="6">
    <location>
        <begin position="905"/>
        <end position="915"/>
    </location>
</feature>
<feature type="region of interest" description="Disordered" evidence="6">
    <location>
        <begin position="268"/>
        <end position="348"/>
    </location>
</feature>
<feature type="compositionally biased region" description="Pro residues" evidence="6">
    <location>
        <begin position="966"/>
        <end position="983"/>
    </location>
</feature>
<keyword evidence="4" id="KW-0853">WD repeat</keyword>
<dbReference type="PANTHER" id="PTHR15598:SF5">
    <property type="entry name" value="ENHANCER OF MRNA-DECAPPING PROTEIN 4"/>
    <property type="match status" value="1"/>
</dbReference>
<organism evidence="8 9">
    <name type="scientific">Zasmidium cellare ATCC 36951</name>
    <dbReference type="NCBI Taxonomy" id="1080233"/>
    <lineage>
        <taxon>Eukaryota</taxon>
        <taxon>Fungi</taxon>
        <taxon>Dikarya</taxon>
        <taxon>Ascomycota</taxon>
        <taxon>Pezizomycotina</taxon>
        <taxon>Dothideomycetes</taxon>
        <taxon>Dothideomycetidae</taxon>
        <taxon>Mycosphaerellales</taxon>
        <taxon>Mycosphaerellaceae</taxon>
        <taxon>Zasmidium</taxon>
    </lineage>
</organism>
<feature type="compositionally biased region" description="Basic and acidic residues" evidence="6">
    <location>
        <begin position="998"/>
        <end position="1011"/>
    </location>
</feature>
<feature type="region of interest" description="Disordered" evidence="6">
    <location>
        <begin position="1243"/>
        <end position="1271"/>
    </location>
</feature>
<evidence type="ECO:0000256" key="6">
    <source>
        <dbReference type="SAM" id="MobiDB-lite"/>
    </source>
</evidence>
<dbReference type="Gene3D" id="2.130.10.10">
    <property type="entry name" value="YVTN repeat-like/Quinoprotein amine dehydrogenase"/>
    <property type="match status" value="1"/>
</dbReference>
<feature type="region of interest" description="Disordered" evidence="6">
    <location>
        <begin position="902"/>
        <end position="1014"/>
    </location>
</feature>
<dbReference type="OrthoDB" id="21128at2759"/>
<name>A0A6A6C304_ZASCE</name>
<feature type="domain" description="EDC4-like protein pdc1 beta-propeller" evidence="7">
    <location>
        <begin position="444"/>
        <end position="778"/>
    </location>
</feature>
<feature type="compositionally biased region" description="Low complexity" evidence="6">
    <location>
        <begin position="17"/>
        <end position="33"/>
    </location>
</feature>
<gene>
    <name evidence="8" type="ORF">M409DRAFT_28234</name>
</gene>
<sequence>MVDSHNNLQELFARLKSQPAQSPGQQSQNQQPSLWAPPQPSVSSPLFSPPVQTPNPVHSANILSPVNPSSAVGTPGAESAGQNQLLSLLKFNGQSDQQQGRASPMANLQNVGGNRHSTVHMPTLQSRDSGHSRPLSAADLMSNLKRTGSGASPSPLAAAGAEKSDNQPPNQQDFLLNLLTKPKSQQPPVQPVTESGPQGTEQGDKRNSDVNELVRNFANASVGSPAQPQIPRESTPVRQFGSPAGDSTPFEAPQPTKAQMFNYVNPFDQLSSSSPLNRTPNPEAQAAVAQAGQPKKIEILKHNRDASNNGESSAPASKSRKMEATDNVPTPGSESKAQQSVSEALEDVGEQVDKQVEKALAAADTKSEPKETLSARAGDAADDDILIKKEPAGSEVESSWESAEDDTAEDFKVEVYNFPMKPFVSLQIKQTKTARPIRQDHFMVIAQLKKEFDQIDRCLVTASQTHIVYAQVATKKDNGGFRIIRQDSGDHKQVFRSSGERIFSVQLCNSTHDVEAVLGTGVNGSVFWTSLAKSRGDLFADDDVEGQGFIMPPVQTPDENTSGSPVKTRAKLSNRHPEYFAMARGKQIFIVAPEMAKEKAYCSGTTRKVNSEKFFEDHSLKINTGKAGKDFCFSEDDSVIASLDKNGRCKFWGIAPLTTRTGDMAEGKHDGVELRDPIWTINAATSGSKPDEKPSVSSIMFLDKDRPTSKGAALRYVIVGFRQNHILQLWDLGLGKAVQEIRLPHEKDSDGICSISYHPKTGIIAIGHPTRNSIYFVHLSAPKYNLPQMDQARYIGMLASGDPALPKPESTAIMSGLREFSFAKVGGQLRSVDMLKTPVDNGSERNTPEETLFELYVMHSKGVIGISIKREDLGWDAQSKMVNPKDALKEGIIEVSELVQPQKLPASSEQSSNADTAATSKPVPKPAPSKKADPPKPATPAKPEIKKEKTDSPAPSANGLPRMASPEPPSKPLPQIPTNPPLMTPDSYANAAQRAKSPVKDKAADDSDSAKKVVVSPKAAHAKANISSITGSDDMSSVLNKQFDSLYQRIESDKRVSDAAAGAKQDALLRLVSSTLTENVDRSLSSIIANRIEKDVIPTLTEVTSKVVDRKIAETLPQQLNTSVASAMRATLSNALQQALKDKEVHRTISDVTSTNVAAKVHEQVTNILKQSLPNAATQAAQKMVSDLEKRFTQQQRLAEQQRQHDNTKIEELSNMVRNLSNTIQNMASSQSAFQEQIIKMQREQAQNAANASATPSTRSDPQTEAEDKEVAEMTQKLVDGAYEEATIQWISSDRQADIFDKLFVRVNLSYLQHVSPLVALTVSAAITSSFETNAEQRLEWLSHVLNQIDVRDDDIRDVAPKIMDVLSQRLQGAYMQISETKPSDPALRTISQLHRQVDEIRRLAK</sequence>
<accession>A0A6A6C304</accession>
<keyword evidence="3" id="KW-0963">Cytoplasm</keyword>
<keyword evidence="5" id="KW-0677">Repeat</keyword>
<comment type="similarity">
    <text evidence="2">Belongs to the WD repeat EDC4 family.</text>
</comment>
<reference evidence="8" key="1">
    <citation type="journal article" date="2020" name="Stud. Mycol.">
        <title>101 Dothideomycetes genomes: a test case for predicting lifestyles and emergence of pathogens.</title>
        <authorList>
            <person name="Haridas S."/>
            <person name="Albert R."/>
            <person name="Binder M."/>
            <person name="Bloem J."/>
            <person name="Labutti K."/>
            <person name="Salamov A."/>
            <person name="Andreopoulos B."/>
            <person name="Baker S."/>
            <person name="Barry K."/>
            <person name="Bills G."/>
            <person name="Bluhm B."/>
            <person name="Cannon C."/>
            <person name="Castanera R."/>
            <person name="Culley D."/>
            <person name="Daum C."/>
            <person name="Ezra D."/>
            <person name="Gonzalez J."/>
            <person name="Henrissat B."/>
            <person name="Kuo A."/>
            <person name="Liang C."/>
            <person name="Lipzen A."/>
            <person name="Lutzoni F."/>
            <person name="Magnuson J."/>
            <person name="Mondo S."/>
            <person name="Nolan M."/>
            <person name="Ohm R."/>
            <person name="Pangilinan J."/>
            <person name="Park H.-J."/>
            <person name="Ramirez L."/>
            <person name="Alfaro M."/>
            <person name="Sun H."/>
            <person name="Tritt A."/>
            <person name="Yoshinaga Y."/>
            <person name="Zwiers L.-H."/>
            <person name="Turgeon B."/>
            <person name="Goodwin S."/>
            <person name="Spatafora J."/>
            <person name="Crous P."/>
            <person name="Grigoriev I."/>
        </authorList>
    </citation>
    <scope>NUCLEOTIDE SEQUENCE</scope>
    <source>
        <strain evidence="8">ATCC 36951</strain>
    </source>
</reference>
<keyword evidence="9" id="KW-1185">Reference proteome</keyword>
<comment type="subcellular location">
    <subcellularLocation>
        <location evidence="1">Cytoplasm</location>
        <location evidence="1">P-body</location>
    </subcellularLocation>
</comment>
<protein>
    <recommendedName>
        <fullName evidence="7">EDC4-like protein pdc1 beta-propeller domain-containing protein</fullName>
    </recommendedName>
</protein>
<feature type="compositionally biased region" description="Polar residues" evidence="6">
    <location>
        <begin position="1244"/>
        <end position="1263"/>
    </location>
</feature>
<feature type="compositionally biased region" description="Polar residues" evidence="6">
    <location>
        <begin position="268"/>
        <end position="282"/>
    </location>
</feature>
<dbReference type="InterPro" id="IPR055393">
    <property type="entry name" value="Beta-prop_EDC4L"/>
</dbReference>
<evidence type="ECO:0000313" key="8">
    <source>
        <dbReference type="EMBL" id="KAF2161507.1"/>
    </source>
</evidence>
<evidence type="ECO:0000256" key="2">
    <source>
        <dbReference type="ARBA" id="ARBA00009639"/>
    </source>
</evidence>
<dbReference type="InterPro" id="IPR045152">
    <property type="entry name" value="EDC4-like"/>
</dbReference>
<dbReference type="Gene3D" id="1.10.220.100">
    <property type="entry name" value="conserved c-terminal region of ge- 1"/>
    <property type="match status" value="1"/>
</dbReference>
<dbReference type="GeneID" id="54562210"/>
<dbReference type="Pfam" id="PF24106">
    <property type="entry name" value="Beta-prop_EDC4L"/>
    <property type="match status" value="1"/>
</dbReference>
<dbReference type="InterPro" id="IPR044938">
    <property type="entry name" value="EDC4_C_sf"/>
</dbReference>
<dbReference type="PANTHER" id="PTHR15598">
    <property type="entry name" value="ENHANCER OF MRNA-DECAPPING PROTEIN 4"/>
    <property type="match status" value="1"/>
</dbReference>
<evidence type="ECO:0000256" key="5">
    <source>
        <dbReference type="ARBA" id="ARBA00022737"/>
    </source>
</evidence>
<proteinExistence type="inferred from homology"/>
<evidence type="ECO:0000256" key="4">
    <source>
        <dbReference type="ARBA" id="ARBA00022574"/>
    </source>
</evidence>
<dbReference type="GO" id="GO:0031087">
    <property type="term" value="P:deadenylation-independent decapping of nuclear-transcribed mRNA"/>
    <property type="evidence" value="ECO:0007669"/>
    <property type="project" value="InterPro"/>
</dbReference>
<dbReference type="EMBL" id="ML993619">
    <property type="protein sequence ID" value="KAF2161507.1"/>
    <property type="molecule type" value="Genomic_DNA"/>
</dbReference>
<feature type="compositionally biased region" description="Polar residues" evidence="6">
    <location>
        <begin position="54"/>
        <end position="72"/>
    </location>
</feature>
<feature type="region of interest" description="Disordered" evidence="6">
    <location>
        <begin position="219"/>
        <end position="254"/>
    </location>
</feature>
<evidence type="ECO:0000313" key="9">
    <source>
        <dbReference type="Proteomes" id="UP000799537"/>
    </source>
</evidence>